<dbReference type="AlphaFoldDB" id="A0AAW0K0X9"/>
<dbReference type="EMBL" id="PKMF04000422">
    <property type="protein sequence ID" value="KAK7832573.1"/>
    <property type="molecule type" value="Genomic_DNA"/>
</dbReference>
<keyword evidence="3" id="KW-1185">Reference proteome</keyword>
<proteinExistence type="predicted"/>
<evidence type="ECO:0000313" key="2">
    <source>
        <dbReference type="EMBL" id="KAK7832573.1"/>
    </source>
</evidence>
<dbReference type="Proteomes" id="UP000237347">
    <property type="component" value="Unassembled WGS sequence"/>
</dbReference>
<gene>
    <name evidence="2" type="ORF">CFP56_026303</name>
</gene>
<accession>A0AAW0K0X9</accession>
<sequence length="112" mass="12797">MEEMMARMTALIIERLHHLEDAQGKKKKVVQEPQDEDFIRYTPNSSAPNYNTSEYCKYHQNHGHSTDKCTCLCHDIEGLIQSGKIPKPPINLPNIKSNPLPDYNVVPPPAWV</sequence>
<evidence type="ECO:0000313" key="3">
    <source>
        <dbReference type="Proteomes" id="UP000237347"/>
    </source>
</evidence>
<organism evidence="2 3">
    <name type="scientific">Quercus suber</name>
    <name type="common">Cork oak</name>
    <dbReference type="NCBI Taxonomy" id="58331"/>
    <lineage>
        <taxon>Eukaryota</taxon>
        <taxon>Viridiplantae</taxon>
        <taxon>Streptophyta</taxon>
        <taxon>Embryophyta</taxon>
        <taxon>Tracheophyta</taxon>
        <taxon>Spermatophyta</taxon>
        <taxon>Magnoliopsida</taxon>
        <taxon>eudicotyledons</taxon>
        <taxon>Gunneridae</taxon>
        <taxon>Pentapetalae</taxon>
        <taxon>rosids</taxon>
        <taxon>fabids</taxon>
        <taxon>Fagales</taxon>
        <taxon>Fagaceae</taxon>
        <taxon>Quercus</taxon>
    </lineage>
</organism>
<evidence type="ECO:0000256" key="1">
    <source>
        <dbReference type="SAM" id="MobiDB-lite"/>
    </source>
</evidence>
<feature type="region of interest" description="Disordered" evidence="1">
    <location>
        <begin position="23"/>
        <end position="45"/>
    </location>
</feature>
<protein>
    <submittedName>
        <fullName evidence="2">Uncharacterized protein</fullName>
    </submittedName>
</protein>
<comment type="caution">
    <text evidence="2">The sequence shown here is derived from an EMBL/GenBank/DDBJ whole genome shotgun (WGS) entry which is preliminary data.</text>
</comment>
<name>A0AAW0K0X9_QUESU</name>
<reference evidence="2 3" key="1">
    <citation type="journal article" date="2018" name="Sci. Data">
        <title>The draft genome sequence of cork oak.</title>
        <authorList>
            <person name="Ramos A.M."/>
            <person name="Usie A."/>
            <person name="Barbosa P."/>
            <person name="Barros P.M."/>
            <person name="Capote T."/>
            <person name="Chaves I."/>
            <person name="Simoes F."/>
            <person name="Abreu I."/>
            <person name="Carrasquinho I."/>
            <person name="Faro C."/>
            <person name="Guimaraes J.B."/>
            <person name="Mendonca D."/>
            <person name="Nobrega F."/>
            <person name="Rodrigues L."/>
            <person name="Saibo N.J.M."/>
            <person name="Varela M.C."/>
            <person name="Egas C."/>
            <person name="Matos J."/>
            <person name="Miguel C.M."/>
            <person name="Oliveira M.M."/>
            <person name="Ricardo C.P."/>
            <person name="Goncalves S."/>
        </authorList>
    </citation>
    <scope>NUCLEOTIDE SEQUENCE [LARGE SCALE GENOMIC DNA]</scope>
    <source>
        <strain evidence="3">cv. HL8</strain>
    </source>
</reference>